<evidence type="ECO:0000313" key="1">
    <source>
        <dbReference type="EMBL" id="QQP92482.1"/>
    </source>
</evidence>
<evidence type="ECO:0000313" key="2">
    <source>
        <dbReference type="Proteomes" id="UP000595197"/>
    </source>
</evidence>
<organism evidence="1 2">
    <name type="scientific">Skermanella cutis</name>
    <dbReference type="NCBI Taxonomy" id="2775420"/>
    <lineage>
        <taxon>Bacteria</taxon>
        <taxon>Pseudomonadati</taxon>
        <taxon>Pseudomonadota</taxon>
        <taxon>Alphaproteobacteria</taxon>
        <taxon>Rhodospirillales</taxon>
        <taxon>Azospirillaceae</taxon>
        <taxon>Skermanella</taxon>
    </lineage>
</organism>
<keyword evidence="2" id="KW-1185">Reference proteome</keyword>
<proteinExistence type="predicted"/>
<gene>
    <name evidence="1" type="ORF">IGS68_17050</name>
</gene>
<reference evidence="1" key="1">
    <citation type="submission" date="2021-02" db="EMBL/GenBank/DDBJ databases">
        <title>Skermanella TT6 skin isolate.</title>
        <authorList>
            <person name="Lee K."/>
            <person name="Ganzorig M."/>
        </authorList>
    </citation>
    <scope>NUCLEOTIDE SEQUENCE</scope>
    <source>
        <strain evidence="1">TT6</strain>
    </source>
</reference>
<protein>
    <submittedName>
        <fullName evidence="1">Uncharacterized protein</fullName>
    </submittedName>
</protein>
<sequence>MTAWSGSPRTVEVPCTVDIEITPDSVHAYVDLDGIEVGPGDEVIVHDAPAVVPFGTQHFYYRRATVVRAGPMERLRARLAGYLELTELYEVGFSEGRTQ</sequence>
<dbReference type="EMBL" id="CP067420">
    <property type="protein sequence ID" value="QQP92482.1"/>
    <property type="molecule type" value="Genomic_DNA"/>
</dbReference>
<name>A0ABX7BDL4_9PROT</name>
<dbReference type="Proteomes" id="UP000595197">
    <property type="component" value="Chromosome"/>
</dbReference>
<accession>A0ABX7BDL4</accession>